<dbReference type="GO" id="GO:0005737">
    <property type="term" value="C:cytoplasm"/>
    <property type="evidence" value="ECO:0007669"/>
    <property type="project" value="UniProtKB-ARBA"/>
</dbReference>
<dbReference type="SUPFAM" id="SSF57756">
    <property type="entry name" value="Retrovirus zinc finger-like domains"/>
    <property type="match status" value="1"/>
</dbReference>
<accession>A0AA36DQX2</accession>
<reference evidence="3" key="1">
    <citation type="submission" date="2023-07" db="EMBL/GenBank/DDBJ databases">
        <authorList>
            <consortium name="CYATHOMIX"/>
        </authorList>
    </citation>
    <scope>NUCLEOTIDE SEQUENCE</scope>
    <source>
        <strain evidence="3">N/A</strain>
    </source>
</reference>
<dbReference type="PROSITE" id="PS50158">
    <property type="entry name" value="ZF_CCHC"/>
    <property type="match status" value="1"/>
</dbReference>
<comment type="caution">
    <text evidence="3">The sequence shown here is derived from an EMBL/GenBank/DDBJ whole genome shotgun (WGS) entry which is preliminary data.</text>
</comment>
<feature type="domain" description="CCHC-type" evidence="2">
    <location>
        <begin position="51"/>
        <end position="67"/>
    </location>
</feature>
<dbReference type="GO" id="GO:0019899">
    <property type="term" value="F:enzyme binding"/>
    <property type="evidence" value="ECO:0007669"/>
    <property type="project" value="UniProtKB-ARBA"/>
</dbReference>
<dbReference type="GO" id="GO:0003676">
    <property type="term" value="F:nucleic acid binding"/>
    <property type="evidence" value="ECO:0007669"/>
    <property type="project" value="InterPro"/>
</dbReference>
<dbReference type="EMBL" id="CATQJL010000001">
    <property type="protein sequence ID" value="CAJ0592122.1"/>
    <property type="molecule type" value="Genomic_DNA"/>
</dbReference>
<keyword evidence="1" id="KW-0862">Zinc</keyword>
<organism evidence="3 4">
    <name type="scientific">Cylicocyclus nassatus</name>
    <name type="common">Nematode worm</name>
    <dbReference type="NCBI Taxonomy" id="53992"/>
    <lineage>
        <taxon>Eukaryota</taxon>
        <taxon>Metazoa</taxon>
        <taxon>Ecdysozoa</taxon>
        <taxon>Nematoda</taxon>
        <taxon>Chromadorea</taxon>
        <taxon>Rhabditida</taxon>
        <taxon>Rhabditina</taxon>
        <taxon>Rhabditomorpha</taxon>
        <taxon>Strongyloidea</taxon>
        <taxon>Strongylidae</taxon>
        <taxon>Cylicocyclus</taxon>
    </lineage>
</organism>
<dbReference type="Pfam" id="PF00098">
    <property type="entry name" value="zf-CCHC"/>
    <property type="match status" value="1"/>
</dbReference>
<evidence type="ECO:0000259" key="2">
    <source>
        <dbReference type="PROSITE" id="PS50158"/>
    </source>
</evidence>
<dbReference type="InterPro" id="IPR001878">
    <property type="entry name" value="Znf_CCHC"/>
</dbReference>
<sequence length="185" mass="21206">MMALVTRGLAVQRQVVLVEVLLDLGEAKKIGVSTEVDCRRGGSGDSDGRDRKCFNCMQEGHRSNECPCQKLWSERPSFSECPNPPKLQLDRLDKQRKPFIPKGEDVELLNKEHIEQGELFTKLFEAENCGYKSPTTIQQYAIPAIFKGIRWLVHKRDLVRQLLPFMTTLIRTNNLCEMAERTCPR</sequence>
<evidence type="ECO:0000256" key="1">
    <source>
        <dbReference type="PROSITE-ProRule" id="PRU00047"/>
    </source>
</evidence>
<dbReference type="GO" id="GO:0008270">
    <property type="term" value="F:zinc ion binding"/>
    <property type="evidence" value="ECO:0007669"/>
    <property type="project" value="UniProtKB-KW"/>
</dbReference>
<proteinExistence type="predicted"/>
<keyword evidence="1" id="KW-0479">Metal-binding</keyword>
<evidence type="ECO:0000313" key="4">
    <source>
        <dbReference type="Proteomes" id="UP001176961"/>
    </source>
</evidence>
<dbReference type="Proteomes" id="UP001176961">
    <property type="component" value="Unassembled WGS sequence"/>
</dbReference>
<dbReference type="InterPro" id="IPR036875">
    <property type="entry name" value="Znf_CCHC_sf"/>
</dbReference>
<dbReference type="AlphaFoldDB" id="A0AA36DQX2"/>
<evidence type="ECO:0000313" key="3">
    <source>
        <dbReference type="EMBL" id="CAJ0592122.1"/>
    </source>
</evidence>
<keyword evidence="4" id="KW-1185">Reference proteome</keyword>
<keyword evidence="1" id="KW-0863">Zinc-finger</keyword>
<protein>
    <recommendedName>
        <fullName evidence="2">CCHC-type domain-containing protein</fullName>
    </recommendedName>
</protein>
<name>A0AA36DQX2_CYLNA</name>
<gene>
    <name evidence="3" type="ORF">CYNAS_LOCUS4105</name>
</gene>